<dbReference type="Proteomes" id="UP000326759">
    <property type="component" value="Unassembled WGS sequence"/>
</dbReference>
<dbReference type="InterPro" id="IPR052097">
    <property type="entry name" value="SET-MYND_domain_protein"/>
</dbReference>
<dbReference type="GO" id="GO:0042826">
    <property type="term" value="F:histone deacetylase binding"/>
    <property type="evidence" value="ECO:0007669"/>
    <property type="project" value="TreeGrafter"/>
</dbReference>
<dbReference type="PROSITE" id="PS50865">
    <property type="entry name" value="ZF_MYND_2"/>
    <property type="match status" value="1"/>
</dbReference>
<keyword evidence="4" id="KW-0479">Metal-binding</keyword>
<dbReference type="Gene3D" id="6.10.140.2220">
    <property type="match status" value="1"/>
</dbReference>
<keyword evidence="1" id="KW-0489">Methyltransferase</keyword>
<dbReference type="GO" id="GO:0008168">
    <property type="term" value="F:methyltransferase activity"/>
    <property type="evidence" value="ECO:0007669"/>
    <property type="project" value="UniProtKB-KW"/>
</dbReference>
<evidence type="ECO:0000256" key="3">
    <source>
        <dbReference type="ARBA" id="ARBA00022691"/>
    </source>
</evidence>
<feature type="compositionally biased region" description="Basic and acidic residues" evidence="8">
    <location>
        <begin position="93"/>
        <end position="105"/>
    </location>
</feature>
<organism evidence="10 11">
    <name type="scientific">Armadillidium nasatum</name>
    <dbReference type="NCBI Taxonomy" id="96803"/>
    <lineage>
        <taxon>Eukaryota</taxon>
        <taxon>Metazoa</taxon>
        <taxon>Ecdysozoa</taxon>
        <taxon>Arthropoda</taxon>
        <taxon>Crustacea</taxon>
        <taxon>Multicrustacea</taxon>
        <taxon>Malacostraca</taxon>
        <taxon>Eumalacostraca</taxon>
        <taxon>Peracarida</taxon>
        <taxon>Isopoda</taxon>
        <taxon>Oniscidea</taxon>
        <taxon>Crinocheta</taxon>
        <taxon>Armadillidiidae</taxon>
        <taxon>Armadillidium</taxon>
    </lineage>
</organism>
<protein>
    <submittedName>
        <fullName evidence="10">SET and MYND domain-containing protein</fullName>
    </submittedName>
</protein>
<evidence type="ECO:0000259" key="9">
    <source>
        <dbReference type="PROSITE" id="PS50865"/>
    </source>
</evidence>
<proteinExistence type="predicted"/>
<dbReference type="PANTHER" id="PTHR46165:SF2">
    <property type="entry name" value="SET AND MYND DOMAIN-CONTAINING PROTEIN 4"/>
    <property type="match status" value="1"/>
</dbReference>
<evidence type="ECO:0000256" key="1">
    <source>
        <dbReference type="ARBA" id="ARBA00022603"/>
    </source>
</evidence>
<keyword evidence="3" id="KW-0949">S-adenosyl-L-methionine</keyword>
<evidence type="ECO:0000313" key="11">
    <source>
        <dbReference type="Proteomes" id="UP000326759"/>
    </source>
</evidence>
<dbReference type="EMBL" id="SEYY01001030">
    <property type="protein sequence ID" value="KAB7506022.1"/>
    <property type="molecule type" value="Genomic_DNA"/>
</dbReference>
<dbReference type="InterPro" id="IPR011990">
    <property type="entry name" value="TPR-like_helical_dom_sf"/>
</dbReference>
<keyword evidence="11" id="KW-1185">Reference proteome</keyword>
<dbReference type="Gene3D" id="1.25.40.10">
    <property type="entry name" value="Tetratricopeptide repeat domain"/>
    <property type="match status" value="1"/>
</dbReference>
<keyword evidence="2" id="KW-0808">Transferase</keyword>
<feature type="compositionally biased region" description="Polar residues" evidence="8">
    <location>
        <begin position="41"/>
        <end position="55"/>
    </location>
</feature>
<dbReference type="GO" id="GO:0032259">
    <property type="term" value="P:methylation"/>
    <property type="evidence" value="ECO:0007669"/>
    <property type="project" value="UniProtKB-KW"/>
</dbReference>
<dbReference type="GO" id="GO:0008270">
    <property type="term" value="F:zinc ion binding"/>
    <property type="evidence" value="ECO:0007669"/>
    <property type="project" value="UniProtKB-KW"/>
</dbReference>
<name>A0A5N5THJ4_9CRUS</name>
<feature type="region of interest" description="Disordered" evidence="8">
    <location>
        <begin position="1"/>
        <end position="105"/>
    </location>
</feature>
<dbReference type="AlphaFoldDB" id="A0A5N5THJ4"/>
<dbReference type="InterPro" id="IPR002893">
    <property type="entry name" value="Znf_MYND"/>
</dbReference>
<evidence type="ECO:0000256" key="4">
    <source>
        <dbReference type="ARBA" id="ARBA00022723"/>
    </source>
</evidence>
<keyword evidence="6" id="KW-0862">Zinc</keyword>
<dbReference type="SUPFAM" id="SSF82199">
    <property type="entry name" value="SET domain"/>
    <property type="match status" value="1"/>
</dbReference>
<dbReference type="SUPFAM" id="SSF48452">
    <property type="entry name" value="TPR-like"/>
    <property type="match status" value="1"/>
</dbReference>
<feature type="compositionally biased region" description="Low complexity" evidence="8">
    <location>
        <begin position="69"/>
        <end position="92"/>
    </location>
</feature>
<dbReference type="OrthoDB" id="5945798at2759"/>
<keyword evidence="5 7" id="KW-0863">Zinc-finger</keyword>
<evidence type="ECO:0000256" key="7">
    <source>
        <dbReference type="PROSITE-ProRule" id="PRU00134"/>
    </source>
</evidence>
<dbReference type="InterPro" id="IPR046341">
    <property type="entry name" value="SET_dom_sf"/>
</dbReference>
<dbReference type="PANTHER" id="PTHR46165">
    <property type="entry name" value="SET AND MYND DOMAIN-CONTAINING PROTEIN 4"/>
    <property type="match status" value="1"/>
</dbReference>
<evidence type="ECO:0000313" key="10">
    <source>
        <dbReference type="EMBL" id="KAB7506022.1"/>
    </source>
</evidence>
<feature type="compositionally biased region" description="Basic and acidic residues" evidence="8">
    <location>
        <begin position="1"/>
        <end position="32"/>
    </location>
</feature>
<accession>A0A5N5THJ4</accession>
<evidence type="ECO:0000256" key="5">
    <source>
        <dbReference type="ARBA" id="ARBA00022771"/>
    </source>
</evidence>
<dbReference type="GO" id="GO:0005634">
    <property type="term" value="C:nucleus"/>
    <property type="evidence" value="ECO:0007669"/>
    <property type="project" value="TreeGrafter"/>
</dbReference>
<evidence type="ECO:0000256" key="6">
    <source>
        <dbReference type="ARBA" id="ARBA00022833"/>
    </source>
</evidence>
<dbReference type="Pfam" id="PF01753">
    <property type="entry name" value="zf-MYND"/>
    <property type="match status" value="1"/>
</dbReference>
<evidence type="ECO:0000256" key="8">
    <source>
        <dbReference type="SAM" id="MobiDB-lite"/>
    </source>
</evidence>
<gene>
    <name evidence="10" type="ORF">Anas_05272</name>
</gene>
<comment type="caution">
    <text evidence="10">The sequence shown here is derived from an EMBL/GenBank/DDBJ whole genome shotgun (WGS) entry which is preliminary data.</text>
</comment>
<evidence type="ECO:0000256" key="2">
    <source>
        <dbReference type="ARBA" id="ARBA00022679"/>
    </source>
</evidence>
<sequence length="449" mass="51594">MKKISEEAETLFKRAKHHTSEEGKYRSKDKLEPAPFLDKGFQSTLEVDLSKQLTQAPPPPSDQIDDDSLPQLLTTSGQSVSSSSKQSPYSSQKESKSSNKLKDASNFDEASQKELCEKILKTDPLKSIKDSQIYFTQFEKNFHKKLKKLEPERNIKNEFSIIANLFSLNDFLIMETLNCDLKAEEYVASHILNVTIFKLELMKRAWINIMLLKFDQAREDAHRSLQYHFDPSIMWNSYEVLGYCYAKIGKHNTAEVFFSQALGRLKQSNLDQKRKTATETRINSLFKRIKGRKDIGGPAKNITEVLTTPQVSYGVNKSLICATDAVEVNINKKTDRGLYATKDIYPGDVIMVDKPYVSVLCRENFETHCINCFKRLKSPIPCDTCSRVWFCSEECQQDTKAGFHSSECKVLHLLYESEICKMTPAPLVLRILLRVTWENIKILRKFYED</sequence>
<dbReference type="GO" id="GO:0005737">
    <property type="term" value="C:cytoplasm"/>
    <property type="evidence" value="ECO:0007669"/>
    <property type="project" value="TreeGrafter"/>
</dbReference>
<reference evidence="10 11" key="1">
    <citation type="journal article" date="2019" name="PLoS Biol.">
        <title>Sex chromosomes control vertical transmission of feminizing Wolbachia symbionts in an isopod.</title>
        <authorList>
            <person name="Becking T."/>
            <person name="Chebbi M.A."/>
            <person name="Giraud I."/>
            <person name="Moumen B."/>
            <person name="Laverre T."/>
            <person name="Caubet Y."/>
            <person name="Peccoud J."/>
            <person name="Gilbert C."/>
            <person name="Cordaux R."/>
        </authorList>
    </citation>
    <scope>NUCLEOTIDE SEQUENCE [LARGE SCALE GENOMIC DNA]</scope>
    <source>
        <strain evidence="10">ANa2</strain>
        <tissue evidence="10">Whole body excluding digestive tract and cuticle</tissue>
    </source>
</reference>
<feature type="domain" description="MYND-type" evidence="9">
    <location>
        <begin position="369"/>
        <end position="408"/>
    </location>
</feature>
<dbReference type="SUPFAM" id="SSF144232">
    <property type="entry name" value="HIT/MYND zinc finger-like"/>
    <property type="match status" value="1"/>
</dbReference>